<evidence type="ECO:0000313" key="2">
    <source>
        <dbReference type="EMBL" id="KZT61269.1"/>
    </source>
</evidence>
<dbReference type="STRING" id="1353952.A0A165J228"/>
<dbReference type="EMBL" id="KV423924">
    <property type="protein sequence ID" value="KZT61269.1"/>
    <property type="molecule type" value="Genomic_DNA"/>
</dbReference>
<accession>A0A165J228</accession>
<feature type="region of interest" description="Disordered" evidence="1">
    <location>
        <begin position="1"/>
        <end position="115"/>
    </location>
</feature>
<proteinExistence type="predicted"/>
<sequence length="386" mass="39960">MGDDPEHEPQQEAIVLNDATSVEPTVATGVENVGSETRPEQGHDEVHEDPPEQGAFSTNADERNELFIDTQAAPNGREEDATEHAEGQQHADSNDEAGHEGSALSTPVETPSVGNEHAATSMSLFPAGTAHLGPPKKFVSSANINKKFLQKTATPTPPPAPGKGVIPTIARPASVTPTQSQSRLITTKLTMVAPAVHATSAGWNKSNTPSGAPSPQFSATPLSSQAHTPAGPTPAASSAAASAAALQSASFKLSTSAFPAPRPAGMGPFATVPTPAAQAAPAALQMQKQSMTQTNVWGHPAPAAVVVPTPILAVDADFPTAAEAARGKRPRVGPLHKAEAHPPPLADTSADAFRGVHLDPNAHHWDDVRLLHYYTCTKADWALGGR</sequence>
<dbReference type="Proteomes" id="UP000076842">
    <property type="component" value="Unassembled WGS sequence"/>
</dbReference>
<dbReference type="OrthoDB" id="2504896at2759"/>
<gene>
    <name evidence="2" type="ORF">CALCODRAFT_24867</name>
</gene>
<feature type="compositionally biased region" description="Polar residues" evidence="1">
    <location>
        <begin position="201"/>
        <end position="227"/>
    </location>
</feature>
<feature type="compositionally biased region" description="Polar residues" evidence="1">
    <location>
        <begin position="103"/>
        <end position="115"/>
    </location>
</feature>
<keyword evidence="3" id="KW-1185">Reference proteome</keyword>
<evidence type="ECO:0000313" key="3">
    <source>
        <dbReference type="Proteomes" id="UP000076842"/>
    </source>
</evidence>
<reference evidence="2 3" key="1">
    <citation type="journal article" date="2016" name="Mol. Biol. Evol.">
        <title>Comparative Genomics of Early-Diverging Mushroom-Forming Fungi Provides Insights into the Origins of Lignocellulose Decay Capabilities.</title>
        <authorList>
            <person name="Nagy L.G."/>
            <person name="Riley R."/>
            <person name="Tritt A."/>
            <person name="Adam C."/>
            <person name="Daum C."/>
            <person name="Floudas D."/>
            <person name="Sun H."/>
            <person name="Yadav J.S."/>
            <person name="Pangilinan J."/>
            <person name="Larsson K.H."/>
            <person name="Matsuura K."/>
            <person name="Barry K."/>
            <person name="Labutti K."/>
            <person name="Kuo R."/>
            <person name="Ohm R.A."/>
            <person name="Bhattacharya S.S."/>
            <person name="Shirouzu T."/>
            <person name="Yoshinaga Y."/>
            <person name="Martin F.M."/>
            <person name="Grigoriev I.V."/>
            <person name="Hibbett D.S."/>
        </authorList>
    </citation>
    <scope>NUCLEOTIDE SEQUENCE [LARGE SCALE GENOMIC DNA]</scope>
    <source>
        <strain evidence="2 3">HHB12733</strain>
    </source>
</reference>
<feature type="compositionally biased region" description="Basic and acidic residues" evidence="1">
    <location>
        <begin position="76"/>
        <end position="99"/>
    </location>
</feature>
<feature type="region of interest" description="Disordered" evidence="1">
    <location>
        <begin position="201"/>
        <end position="236"/>
    </location>
</feature>
<protein>
    <submittedName>
        <fullName evidence="2">Uncharacterized protein</fullName>
    </submittedName>
</protein>
<organism evidence="2 3">
    <name type="scientific">Calocera cornea HHB12733</name>
    <dbReference type="NCBI Taxonomy" id="1353952"/>
    <lineage>
        <taxon>Eukaryota</taxon>
        <taxon>Fungi</taxon>
        <taxon>Dikarya</taxon>
        <taxon>Basidiomycota</taxon>
        <taxon>Agaricomycotina</taxon>
        <taxon>Dacrymycetes</taxon>
        <taxon>Dacrymycetales</taxon>
        <taxon>Dacrymycetaceae</taxon>
        <taxon>Calocera</taxon>
    </lineage>
</organism>
<feature type="region of interest" description="Disordered" evidence="1">
    <location>
        <begin position="325"/>
        <end position="345"/>
    </location>
</feature>
<feature type="compositionally biased region" description="Basic and acidic residues" evidence="1">
    <location>
        <begin position="37"/>
        <end position="50"/>
    </location>
</feature>
<dbReference type="InParanoid" id="A0A165J228"/>
<dbReference type="AlphaFoldDB" id="A0A165J228"/>
<evidence type="ECO:0000256" key="1">
    <source>
        <dbReference type="SAM" id="MobiDB-lite"/>
    </source>
</evidence>
<name>A0A165J228_9BASI</name>